<evidence type="ECO:0000313" key="2">
    <source>
        <dbReference type="Proteomes" id="UP000069443"/>
    </source>
</evidence>
<comment type="caution">
    <text evidence="1">The sequence shown here is derived from an EMBL/GenBank/DDBJ whole genome shotgun (WGS) entry which is preliminary data.</text>
</comment>
<accession>A0A100WGG6</accession>
<organism evidence="1 2">
    <name type="scientific">Mycolicibacterium canariasense</name>
    <name type="common">Mycobacterium canariasense</name>
    <dbReference type="NCBI Taxonomy" id="228230"/>
    <lineage>
        <taxon>Bacteria</taxon>
        <taxon>Bacillati</taxon>
        <taxon>Actinomycetota</taxon>
        <taxon>Actinomycetes</taxon>
        <taxon>Mycobacteriales</taxon>
        <taxon>Mycobacteriaceae</taxon>
        <taxon>Mycolicibacterium</taxon>
    </lineage>
</organism>
<protein>
    <submittedName>
        <fullName evidence="1">Uncharacterized protein</fullName>
    </submittedName>
</protein>
<dbReference type="Proteomes" id="UP000069443">
    <property type="component" value="Unassembled WGS sequence"/>
</dbReference>
<reference evidence="2" key="2">
    <citation type="submission" date="2016-02" db="EMBL/GenBank/DDBJ databases">
        <title>Draft genome sequence of five rapidly growing Mycobacterium species.</title>
        <authorList>
            <person name="Katahira K."/>
            <person name="Gotou Y."/>
            <person name="Iida K."/>
            <person name="Ogura Y."/>
            <person name="Hayashi T."/>
        </authorList>
    </citation>
    <scope>NUCLEOTIDE SEQUENCE [LARGE SCALE GENOMIC DNA]</scope>
    <source>
        <strain evidence="2">JCM15298</strain>
    </source>
</reference>
<reference evidence="2" key="1">
    <citation type="journal article" date="2016" name="Genome Announc.">
        <title>Draft Genome Sequences of Five Rapidly Growing Mycobacterium Species, M. thermoresistibile, M. fortuitum subsp. acetamidolyticum, M. canariasense, M. brisbanense, and M. novocastrense.</title>
        <authorList>
            <person name="Katahira K."/>
            <person name="Ogura Y."/>
            <person name="Gotoh Y."/>
            <person name="Hayashi T."/>
        </authorList>
    </citation>
    <scope>NUCLEOTIDE SEQUENCE [LARGE SCALE GENOMIC DNA]</scope>
    <source>
        <strain evidence="2">JCM15298</strain>
    </source>
</reference>
<sequence length="98" mass="10596">MTGIKDKAGFFEQFATQSIGRFLAGLNSPSGANPHGPSDTDAMLQQQDSIVLVNQKASTRSTKSRVMHPLTLPWAGRVQIRASEYSVNGKVHINEGRG</sequence>
<dbReference type="AlphaFoldDB" id="A0A100WGG6"/>
<keyword evidence="2" id="KW-1185">Reference proteome</keyword>
<dbReference type="EMBL" id="BCSY01000074">
    <property type="protein sequence ID" value="GAS97494.1"/>
    <property type="molecule type" value="Genomic_DNA"/>
</dbReference>
<name>A0A100WGG6_MYCCR</name>
<proteinExistence type="predicted"/>
<gene>
    <name evidence="1" type="ORF">RMCC_4460</name>
</gene>
<evidence type="ECO:0000313" key="1">
    <source>
        <dbReference type="EMBL" id="GAS97494.1"/>
    </source>
</evidence>